<name>A0AAE0VJU8_9BIVA</name>
<evidence type="ECO:0000313" key="6">
    <source>
        <dbReference type="Proteomes" id="UP001195483"/>
    </source>
</evidence>
<dbReference type="InterPro" id="IPR050975">
    <property type="entry name" value="Sleep_regulator"/>
</dbReference>
<keyword evidence="6" id="KW-1185">Reference proteome</keyword>
<proteinExistence type="predicted"/>
<dbReference type="PANTHER" id="PTHR33562:SF2">
    <property type="entry name" value="PROTEIN QUIVER"/>
    <property type="match status" value="1"/>
</dbReference>
<feature type="transmembrane region" description="Helical" evidence="3">
    <location>
        <begin position="121"/>
        <end position="141"/>
    </location>
</feature>
<protein>
    <recommendedName>
        <fullName evidence="7">Protein sleepless</fullName>
    </recommendedName>
</protein>
<evidence type="ECO:0000256" key="4">
    <source>
        <dbReference type="SAM" id="SignalP"/>
    </source>
</evidence>
<dbReference type="InterPro" id="IPR031424">
    <property type="entry name" value="QVR-like"/>
</dbReference>
<keyword evidence="3" id="KW-0812">Transmembrane</keyword>
<evidence type="ECO:0000256" key="3">
    <source>
        <dbReference type="SAM" id="Phobius"/>
    </source>
</evidence>
<gene>
    <name evidence="5" type="ORF">CHS0354_028317</name>
</gene>
<dbReference type="GO" id="GO:0032222">
    <property type="term" value="P:regulation of synaptic transmission, cholinergic"/>
    <property type="evidence" value="ECO:0007669"/>
    <property type="project" value="InterPro"/>
</dbReference>
<reference evidence="5" key="3">
    <citation type="submission" date="2023-05" db="EMBL/GenBank/DDBJ databases">
        <authorList>
            <person name="Smith C.H."/>
        </authorList>
    </citation>
    <scope>NUCLEOTIDE SEQUENCE</scope>
    <source>
        <strain evidence="5">CHS0354</strain>
        <tissue evidence="5">Mantle</tissue>
    </source>
</reference>
<keyword evidence="3" id="KW-1133">Transmembrane helix</keyword>
<accession>A0AAE0VJU8</accession>
<dbReference type="Proteomes" id="UP001195483">
    <property type="component" value="Unassembled WGS sequence"/>
</dbReference>
<evidence type="ECO:0000256" key="2">
    <source>
        <dbReference type="ARBA" id="ARBA00023180"/>
    </source>
</evidence>
<dbReference type="Pfam" id="PF17064">
    <property type="entry name" value="QVR"/>
    <property type="match status" value="1"/>
</dbReference>
<organism evidence="5 6">
    <name type="scientific">Potamilus streckersoni</name>
    <dbReference type="NCBI Taxonomy" id="2493646"/>
    <lineage>
        <taxon>Eukaryota</taxon>
        <taxon>Metazoa</taxon>
        <taxon>Spiralia</taxon>
        <taxon>Lophotrochozoa</taxon>
        <taxon>Mollusca</taxon>
        <taxon>Bivalvia</taxon>
        <taxon>Autobranchia</taxon>
        <taxon>Heteroconchia</taxon>
        <taxon>Palaeoheterodonta</taxon>
        <taxon>Unionida</taxon>
        <taxon>Unionoidea</taxon>
        <taxon>Unionidae</taxon>
        <taxon>Ambleminae</taxon>
        <taxon>Lampsilini</taxon>
        <taxon>Potamilus</taxon>
    </lineage>
</organism>
<dbReference type="InterPro" id="IPR045860">
    <property type="entry name" value="Snake_toxin-like_sf"/>
</dbReference>
<evidence type="ECO:0000313" key="5">
    <source>
        <dbReference type="EMBL" id="KAK3579497.1"/>
    </source>
</evidence>
<keyword evidence="1 4" id="KW-0732">Signal</keyword>
<keyword evidence="2" id="KW-0325">Glycoprotein</keyword>
<feature type="chain" id="PRO_5042246245" description="Protein sleepless" evidence="4">
    <location>
        <begin position="24"/>
        <end position="144"/>
    </location>
</feature>
<dbReference type="PANTHER" id="PTHR33562">
    <property type="entry name" value="ATILLA, ISOFORM B-RELATED-RELATED"/>
    <property type="match status" value="1"/>
</dbReference>
<keyword evidence="3" id="KW-0472">Membrane</keyword>
<sequence length="144" mass="16560">MKWIVYVFAAVFAAAVLFEIGASIKCYECNSYFQHDCADWFNNRTFNLNECPPEATMCRKIVQEVYYNDEWNVRYIRQCAVNGEVGAEEGRVCMDRTGTSKVKVKYCHCNNQEGCNSAESVNIPAIMFFIPLLTTFAMLLFKKL</sequence>
<dbReference type="SUPFAM" id="SSF57302">
    <property type="entry name" value="Snake toxin-like"/>
    <property type="match status" value="1"/>
</dbReference>
<evidence type="ECO:0000256" key="1">
    <source>
        <dbReference type="ARBA" id="ARBA00022729"/>
    </source>
</evidence>
<dbReference type="GO" id="GO:0030431">
    <property type="term" value="P:sleep"/>
    <property type="evidence" value="ECO:0007669"/>
    <property type="project" value="InterPro"/>
</dbReference>
<feature type="signal peptide" evidence="4">
    <location>
        <begin position="1"/>
        <end position="23"/>
    </location>
</feature>
<comment type="caution">
    <text evidence="5">The sequence shown here is derived from an EMBL/GenBank/DDBJ whole genome shotgun (WGS) entry which is preliminary data.</text>
</comment>
<evidence type="ECO:0008006" key="7">
    <source>
        <dbReference type="Google" id="ProtNLM"/>
    </source>
</evidence>
<reference evidence="5" key="1">
    <citation type="journal article" date="2021" name="Genome Biol. Evol.">
        <title>A High-Quality Reference Genome for a Parasitic Bivalve with Doubly Uniparental Inheritance (Bivalvia: Unionida).</title>
        <authorList>
            <person name="Smith C.H."/>
        </authorList>
    </citation>
    <scope>NUCLEOTIDE SEQUENCE</scope>
    <source>
        <strain evidence="5">CHS0354</strain>
    </source>
</reference>
<dbReference type="EMBL" id="JAEAOA010001694">
    <property type="protein sequence ID" value="KAK3579497.1"/>
    <property type="molecule type" value="Genomic_DNA"/>
</dbReference>
<reference evidence="5" key="2">
    <citation type="journal article" date="2021" name="Genome Biol. Evol.">
        <title>Developing a high-quality reference genome for a parasitic bivalve with doubly uniparental inheritance (Bivalvia: Unionida).</title>
        <authorList>
            <person name="Smith C.H."/>
        </authorList>
    </citation>
    <scope>NUCLEOTIDE SEQUENCE</scope>
    <source>
        <strain evidence="5">CHS0354</strain>
        <tissue evidence="5">Mantle</tissue>
    </source>
</reference>
<dbReference type="AlphaFoldDB" id="A0AAE0VJU8"/>